<dbReference type="InterPro" id="IPR025381">
    <property type="entry name" value="DUF4296"/>
</dbReference>
<dbReference type="OrthoDB" id="678784at2"/>
<dbReference type="RefSeq" id="WP_132128580.1">
    <property type="nucleotide sequence ID" value="NZ_SMAD01000003.1"/>
</dbReference>
<sequence>MRSMSLRPVLMAPALFLFLGASCMEKDPAPDNLIPRGKMKEILTDMHYADAYAFQEFRADSIYRAAAGMYLEIFEKYGVDTAEFNSSFNYYVEHPDVLDKMYQAMIDSLNARESRIREE</sequence>
<comment type="caution">
    <text evidence="3">The sequence shown here is derived from an EMBL/GenBank/DDBJ whole genome shotgun (WGS) entry which is preliminary data.</text>
</comment>
<dbReference type="Proteomes" id="UP000295807">
    <property type="component" value="Unassembled WGS sequence"/>
</dbReference>
<evidence type="ECO:0000313" key="3">
    <source>
        <dbReference type="EMBL" id="TCS88366.1"/>
    </source>
</evidence>
<organism evidence="3 4">
    <name type="scientific">Anseongella ginsenosidimutans</name>
    <dbReference type="NCBI Taxonomy" id="496056"/>
    <lineage>
        <taxon>Bacteria</taxon>
        <taxon>Pseudomonadati</taxon>
        <taxon>Bacteroidota</taxon>
        <taxon>Sphingobacteriia</taxon>
        <taxon>Sphingobacteriales</taxon>
        <taxon>Sphingobacteriaceae</taxon>
        <taxon>Anseongella</taxon>
    </lineage>
</organism>
<feature type="domain" description="DUF4296" evidence="2">
    <location>
        <begin position="30"/>
        <end position="113"/>
    </location>
</feature>
<accession>A0A4R3KT06</accession>
<protein>
    <submittedName>
        <fullName evidence="3">Uncharacterized protein DUF4296</fullName>
    </submittedName>
</protein>
<dbReference type="EMBL" id="SMAD01000003">
    <property type="protein sequence ID" value="TCS88366.1"/>
    <property type="molecule type" value="Genomic_DNA"/>
</dbReference>
<feature type="signal peptide" evidence="1">
    <location>
        <begin position="1"/>
        <end position="23"/>
    </location>
</feature>
<feature type="chain" id="PRO_5021031437" evidence="1">
    <location>
        <begin position="24"/>
        <end position="119"/>
    </location>
</feature>
<evidence type="ECO:0000313" key="4">
    <source>
        <dbReference type="Proteomes" id="UP000295807"/>
    </source>
</evidence>
<evidence type="ECO:0000259" key="2">
    <source>
        <dbReference type="Pfam" id="PF14129"/>
    </source>
</evidence>
<reference evidence="3 4" key="1">
    <citation type="submission" date="2019-03" db="EMBL/GenBank/DDBJ databases">
        <title>Genomic Encyclopedia of Type Strains, Phase IV (KMG-IV): sequencing the most valuable type-strain genomes for metagenomic binning, comparative biology and taxonomic classification.</title>
        <authorList>
            <person name="Goeker M."/>
        </authorList>
    </citation>
    <scope>NUCLEOTIDE SEQUENCE [LARGE SCALE GENOMIC DNA]</scope>
    <source>
        <strain evidence="3 4">DSM 21100</strain>
    </source>
</reference>
<evidence type="ECO:0000256" key="1">
    <source>
        <dbReference type="SAM" id="SignalP"/>
    </source>
</evidence>
<dbReference type="PROSITE" id="PS51257">
    <property type="entry name" value="PROKAR_LIPOPROTEIN"/>
    <property type="match status" value="1"/>
</dbReference>
<gene>
    <name evidence="3" type="ORF">EDD80_103230</name>
</gene>
<keyword evidence="1" id="KW-0732">Signal</keyword>
<dbReference type="AlphaFoldDB" id="A0A4R3KT06"/>
<keyword evidence="4" id="KW-1185">Reference proteome</keyword>
<proteinExistence type="predicted"/>
<dbReference type="Pfam" id="PF14129">
    <property type="entry name" value="DUF4296"/>
    <property type="match status" value="1"/>
</dbReference>
<name>A0A4R3KT06_9SPHI</name>